<dbReference type="SUPFAM" id="SSF48452">
    <property type="entry name" value="TPR-like"/>
    <property type="match status" value="1"/>
</dbReference>
<sequence>VALFSEGIVARDQGGIVKIVGVVACLAFLAGCGGEEEEANTPRKRAEAEISQVLMALEVRPDAPLLHFQLGQTYQKHGYVDSARTAIERCVELYESFAEAHLQLAQIYYEDGDLERSVRAYEQTVRFDAGNATAYNNLGFVYKKLDRPEEAVKAYERAIAADSLFVQAYNNLGQLFKNREEHEQAIALFRRAIAIKPDFPEVYINLAGVYEDRDVDGEASVWQTFLAKFGEDQKYSMHARERLALLKMP</sequence>
<dbReference type="GO" id="GO:0016757">
    <property type="term" value="F:glycosyltransferase activity"/>
    <property type="evidence" value="ECO:0007669"/>
    <property type="project" value="TreeGrafter"/>
</dbReference>
<dbReference type="InterPro" id="IPR011990">
    <property type="entry name" value="TPR-like_helical_dom_sf"/>
</dbReference>
<dbReference type="PROSITE" id="PS50293">
    <property type="entry name" value="TPR_REGION"/>
    <property type="match status" value="2"/>
</dbReference>
<organism evidence="1">
    <name type="scientific">marine metagenome</name>
    <dbReference type="NCBI Taxonomy" id="408172"/>
    <lineage>
        <taxon>unclassified sequences</taxon>
        <taxon>metagenomes</taxon>
        <taxon>ecological metagenomes</taxon>
    </lineage>
</organism>
<feature type="non-terminal residue" evidence="1">
    <location>
        <position position="1"/>
    </location>
</feature>
<dbReference type="GO" id="GO:0006493">
    <property type="term" value="P:protein O-linked glycosylation"/>
    <property type="evidence" value="ECO:0007669"/>
    <property type="project" value="TreeGrafter"/>
</dbReference>
<name>A0A382P714_9ZZZZ</name>
<protein>
    <submittedName>
        <fullName evidence="1">Uncharacterized protein</fullName>
    </submittedName>
</protein>
<dbReference type="EMBL" id="UINC01105350">
    <property type="protein sequence ID" value="SVC69219.1"/>
    <property type="molecule type" value="Genomic_DNA"/>
</dbReference>
<dbReference type="Gene3D" id="1.25.40.10">
    <property type="entry name" value="Tetratricopeptide repeat domain"/>
    <property type="match status" value="4"/>
</dbReference>
<accession>A0A382P714</accession>
<evidence type="ECO:0000313" key="1">
    <source>
        <dbReference type="EMBL" id="SVC69219.1"/>
    </source>
</evidence>
<dbReference type="PANTHER" id="PTHR44998:SF1">
    <property type="entry name" value="UDP-N-ACETYLGLUCOSAMINE--PEPTIDE N-ACETYLGLUCOSAMINYLTRANSFERASE 110 KDA SUBUNIT"/>
    <property type="match status" value="1"/>
</dbReference>
<dbReference type="PROSITE" id="PS50005">
    <property type="entry name" value="TPR"/>
    <property type="match status" value="3"/>
</dbReference>
<dbReference type="SMART" id="SM00028">
    <property type="entry name" value="TPR"/>
    <property type="match status" value="4"/>
</dbReference>
<dbReference type="AlphaFoldDB" id="A0A382P714"/>
<reference evidence="1" key="1">
    <citation type="submission" date="2018-05" db="EMBL/GenBank/DDBJ databases">
        <authorList>
            <person name="Lanie J.A."/>
            <person name="Ng W.-L."/>
            <person name="Kazmierczak K.M."/>
            <person name="Andrzejewski T.M."/>
            <person name="Davidsen T.M."/>
            <person name="Wayne K.J."/>
            <person name="Tettelin H."/>
            <person name="Glass J.I."/>
            <person name="Rusch D."/>
            <person name="Podicherti R."/>
            <person name="Tsui H.-C.T."/>
            <person name="Winkler M.E."/>
        </authorList>
    </citation>
    <scope>NUCLEOTIDE SEQUENCE</scope>
</reference>
<proteinExistence type="predicted"/>
<dbReference type="InterPro" id="IPR019734">
    <property type="entry name" value="TPR_rpt"/>
</dbReference>
<dbReference type="PANTHER" id="PTHR44998">
    <property type="match status" value="1"/>
</dbReference>
<gene>
    <name evidence="1" type="ORF">METZ01_LOCUS322073</name>
</gene>
<dbReference type="Pfam" id="PF13432">
    <property type="entry name" value="TPR_16"/>
    <property type="match status" value="1"/>
</dbReference>
<dbReference type="Pfam" id="PF13424">
    <property type="entry name" value="TPR_12"/>
    <property type="match status" value="1"/>
</dbReference>